<reference evidence="1" key="1">
    <citation type="submission" date="2019-12" db="EMBL/GenBank/DDBJ databases">
        <authorList>
            <person name="Scholz U."/>
            <person name="Mascher M."/>
            <person name="Fiebig A."/>
        </authorList>
    </citation>
    <scope>NUCLEOTIDE SEQUENCE</scope>
</reference>
<dbReference type="Proteomes" id="UP000663760">
    <property type="component" value="Chromosome 3"/>
</dbReference>
<organism evidence="1">
    <name type="scientific">Spirodela intermedia</name>
    <name type="common">Intermediate duckweed</name>
    <dbReference type="NCBI Taxonomy" id="51605"/>
    <lineage>
        <taxon>Eukaryota</taxon>
        <taxon>Viridiplantae</taxon>
        <taxon>Streptophyta</taxon>
        <taxon>Embryophyta</taxon>
        <taxon>Tracheophyta</taxon>
        <taxon>Spermatophyta</taxon>
        <taxon>Magnoliopsida</taxon>
        <taxon>Liliopsida</taxon>
        <taxon>Araceae</taxon>
        <taxon>Lemnoideae</taxon>
        <taxon>Spirodela</taxon>
    </lineage>
</organism>
<dbReference type="EMBL" id="LR746266">
    <property type="protein sequence ID" value="CAA7393388.1"/>
    <property type="molecule type" value="Genomic_DNA"/>
</dbReference>
<accession>A0A7I8IJ18</accession>
<protein>
    <submittedName>
        <fullName evidence="1">Uncharacterized protein</fullName>
    </submittedName>
</protein>
<sequence length="36" mass="4129">MCFRDISSWFSSCSSSLVFKESRSSPRRVLQQEAVS</sequence>
<evidence type="ECO:0000313" key="1">
    <source>
        <dbReference type="EMBL" id="CAA2617645.1"/>
    </source>
</evidence>
<dbReference type="AlphaFoldDB" id="A0A7I8IJ18"/>
<proteinExistence type="predicted"/>
<name>A0A7I8IJ18_SPIIN</name>
<keyword evidence="3" id="KW-1185">Reference proteome</keyword>
<evidence type="ECO:0000313" key="3">
    <source>
        <dbReference type="Proteomes" id="UP000663760"/>
    </source>
</evidence>
<evidence type="ECO:0000313" key="2">
    <source>
        <dbReference type="EMBL" id="CAA7393388.1"/>
    </source>
</evidence>
<dbReference type="EMBL" id="LR743590">
    <property type="protein sequence ID" value="CAA2617645.1"/>
    <property type="molecule type" value="Genomic_DNA"/>
</dbReference>
<gene>
    <name evidence="1" type="ORF">SI7747_03003807</name>
    <name evidence="2" type="ORF">SI8410_03004146</name>
</gene>